<proteinExistence type="predicted"/>
<keyword evidence="2" id="KW-1185">Reference proteome</keyword>
<dbReference type="Proteomes" id="UP001524502">
    <property type="component" value="Unassembled WGS sequence"/>
</dbReference>
<dbReference type="PANTHER" id="PTHR42827">
    <property type="entry name" value="IRON-SULFUR CLUSTER-BINDING PROTEIN-RELATED"/>
    <property type="match status" value="1"/>
</dbReference>
<evidence type="ECO:0000313" key="2">
    <source>
        <dbReference type="Proteomes" id="UP001524502"/>
    </source>
</evidence>
<gene>
    <name evidence="1" type="ORF">NE619_03420</name>
</gene>
<accession>A0ABT1RKR0</accession>
<dbReference type="EMBL" id="JANFXK010000002">
    <property type="protein sequence ID" value="MCQ4635765.1"/>
    <property type="molecule type" value="Genomic_DNA"/>
</dbReference>
<name>A0ABT1RKR0_9FIRM</name>
<organism evidence="1 2">
    <name type="scientific">Anaerovorax odorimutans</name>
    <dbReference type="NCBI Taxonomy" id="109327"/>
    <lineage>
        <taxon>Bacteria</taxon>
        <taxon>Bacillati</taxon>
        <taxon>Bacillota</taxon>
        <taxon>Clostridia</taxon>
        <taxon>Peptostreptococcales</taxon>
        <taxon>Anaerovoracaceae</taxon>
        <taxon>Anaerovorax</taxon>
    </lineage>
</organism>
<dbReference type="PANTHER" id="PTHR42827:SF1">
    <property type="entry name" value="IRON-SULFUR CLUSTER-BINDING PROTEIN"/>
    <property type="match status" value="1"/>
</dbReference>
<comment type="caution">
    <text evidence="1">The sequence shown here is derived from an EMBL/GenBank/DDBJ whole genome shotgun (WGS) entry which is preliminary data.</text>
</comment>
<protein>
    <submittedName>
        <fullName evidence="1">Uncharacterized protein</fullName>
    </submittedName>
</protein>
<evidence type="ECO:0000313" key="1">
    <source>
        <dbReference type="EMBL" id="MCQ4635765.1"/>
    </source>
</evidence>
<sequence length="261" mass="29498">MYMQIGADIKAKIMRDVEEAVKEFQARPDIKTRFGEPIVGYADSRNPIFDMYFSRTICDHPKRIYRPGNTVVVHFVPFAPEITESNRGGDQPSEEWLTAFNESMWLSMRLNGVIREALDTVGRLSSCTNTPTDWDEERCREEWSHKLVAYAAGMGEFGPAGSFKTKNGFAGRFGSIITDGQYAEAFEVLNAEQLEAMYQEIQRQYCYKEAKGVSCSQEMIKACPAGAISETGIDRKICQAHCKKINELIPSPEVCGKCFFY</sequence>
<dbReference type="RefSeq" id="WP_256130951.1">
    <property type="nucleotide sequence ID" value="NZ_JANFXK010000002.1"/>
</dbReference>
<reference evidence="1 2" key="1">
    <citation type="submission" date="2022-06" db="EMBL/GenBank/DDBJ databases">
        <title>Isolation of gut microbiota from human fecal samples.</title>
        <authorList>
            <person name="Pamer E.G."/>
            <person name="Barat B."/>
            <person name="Waligurski E."/>
            <person name="Medina S."/>
            <person name="Paddock L."/>
            <person name="Mostad J."/>
        </authorList>
    </citation>
    <scope>NUCLEOTIDE SEQUENCE [LARGE SCALE GENOMIC DNA]</scope>
    <source>
        <strain evidence="1 2">SL.3.17</strain>
    </source>
</reference>